<protein>
    <submittedName>
        <fullName evidence="5">DNA-binding transcriptional activator of the SARP family</fullName>
    </submittedName>
</protein>
<keyword evidence="6" id="KW-1185">Reference proteome</keyword>
<reference evidence="5 6" key="1">
    <citation type="submission" date="2016-10" db="EMBL/GenBank/DDBJ databases">
        <authorList>
            <person name="de Groot N.N."/>
        </authorList>
    </citation>
    <scope>NUCLEOTIDE SEQUENCE [LARGE SCALE GENOMIC DNA]</scope>
    <source>
        <strain evidence="5 6">DSM 26915</strain>
    </source>
</reference>
<dbReference type="PANTHER" id="PTHR35807">
    <property type="entry name" value="TRANSCRIPTIONAL REGULATOR REDD-RELATED"/>
    <property type="match status" value="1"/>
</dbReference>
<accession>A0A1H5YGY3</accession>
<gene>
    <name evidence="5" type="ORF">SAMN04488045_2094</name>
</gene>
<dbReference type="InterPro" id="IPR011990">
    <property type="entry name" value="TPR-like_helical_dom_sf"/>
</dbReference>
<evidence type="ECO:0000256" key="3">
    <source>
        <dbReference type="PROSITE-ProRule" id="PRU01091"/>
    </source>
</evidence>
<feature type="DNA-binding region" description="OmpR/PhoB-type" evidence="3">
    <location>
        <begin position="1"/>
        <end position="98"/>
    </location>
</feature>
<dbReference type="InterPro" id="IPR001867">
    <property type="entry name" value="OmpR/PhoB-type_DNA-bd"/>
</dbReference>
<dbReference type="InterPro" id="IPR051677">
    <property type="entry name" value="AfsR-DnrI-RedD_regulator"/>
</dbReference>
<organism evidence="5 6">
    <name type="scientific">Thalassococcus halodurans</name>
    <dbReference type="NCBI Taxonomy" id="373675"/>
    <lineage>
        <taxon>Bacteria</taxon>
        <taxon>Pseudomonadati</taxon>
        <taxon>Pseudomonadota</taxon>
        <taxon>Alphaproteobacteria</taxon>
        <taxon>Rhodobacterales</taxon>
        <taxon>Roseobacteraceae</taxon>
        <taxon>Thalassococcus</taxon>
    </lineage>
</organism>
<evidence type="ECO:0000256" key="1">
    <source>
        <dbReference type="ARBA" id="ARBA00005820"/>
    </source>
</evidence>
<dbReference type="PROSITE" id="PS51755">
    <property type="entry name" value="OMPR_PHOB"/>
    <property type="match status" value="1"/>
</dbReference>
<sequence length="284" mass="31905">MSAELRLLGTCYAVSEASQPIQFASRREKELLAALAIDQGRPVARDKILDRIWGRDDFSARKALNTSLWRLRGAIRDAGGEPENWIVSDTDNLMLPDDTGPWVDVVNLLKLDDPESLDLADQWQLAETCQGFFLPEAQGSWLEDVRRVVEARQARLLTALVEGLERVEDNVRLRQAAERLLLIDPFEERGWQALIAVQLEAGNRAQAVKLYKELEIKLTEELGVDPAPETQALLAQIERQHQSSSFTAVQDDIRAISKRIATLQGVLNDTLQELRSLTDQLTDA</sequence>
<dbReference type="Gene3D" id="1.10.10.10">
    <property type="entry name" value="Winged helix-like DNA-binding domain superfamily/Winged helix DNA-binding domain"/>
    <property type="match status" value="1"/>
</dbReference>
<evidence type="ECO:0000313" key="6">
    <source>
        <dbReference type="Proteomes" id="UP000236752"/>
    </source>
</evidence>
<dbReference type="GO" id="GO:0000160">
    <property type="term" value="P:phosphorelay signal transduction system"/>
    <property type="evidence" value="ECO:0007669"/>
    <property type="project" value="InterPro"/>
</dbReference>
<dbReference type="AlphaFoldDB" id="A0A1H5YGY3"/>
<dbReference type="Pfam" id="PF03704">
    <property type="entry name" value="BTAD"/>
    <property type="match status" value="1"/>
</dbReference>
<dbReference type="OrthoDB" id="341967at2"/>
<evidence type="ECO:0000256" key="2">
    <source>
        <dbReference type="ARBA" id="ARBA00023125"/>
    </source>
</evidence>
<dbReference type="SUPFAM" id="SSF46894">
    <property type="entry name" value="C-terminal effector domain of the bipartite response regulators"/>
    <property type="match status" value="1"/>
</dbReference>
<dbReference type="SMART" id="SM00862">
    <property type="entry name" value="Trans_reg_C"/>
    <property type="match status" value="1"/>
</dbReference>
<name>A0A1H5YGY3_9RHOB</name>
<dbReference type="InterPro" id="IPR005158">
    <property type="entry name" value="BTAD"/>
</dbReference>
<dbReference type="GO" id="GO:0003677">
    <property type="term" value="F:DNA binding"/>
    <property type="evidence" value="ECO:0007669"/>
    <property type="project" value="UniProtKB-UniRule"/>
</dbReference>
<keyword evidence="2 3" id="KW-0238">DNA-binding</keyword>
<evidence type="ECO:0000313" key="5">
    <source>
        <dbReference type="EMBL" id="SEG23369.1"/>
    </source>
</evidence>
<proteinExistence type="inferred from homology"/>
<dbReference type="SUPFAM" id="SSF48452">
    <property type="entry name" value="TPR-like"/>
    <property type="match status" value="1"/>
</dbReference>
<dbReference type="EMBL" id="FNUZ01000003">
    <property type="protein sequence ID" value="SEG23369.1"/>
    <property type="molecule type" value="Genomic_DNA"/>
</dbReference>
<feature type="domain" description="OmpR/PhoB-type" evidence="4">
    <location>
        <begin position="1"/>
        <end position="98"/>
    </location>
</feature>
<dbReference type="InterPro" id="IPR016032">
    <property type="entry name" value="Sig_transdc_resp-reg_C-effctor"/>
</dbReference>
<comment type="similarity">
    <text evidence="1">Belongs to the AfsR/DnrI/RedD regulatory family.</text>
</comment>
<dbReference type="Pfam" id="PF00486">
    <property type="entry name" value="Trans_reg_C"/>
    <property type="match status" value="1"/>
</dbReference>
<dbReference type="Gene3D" id="1.25.40.10">
    <property type="entry name" value="Tetratricopeptide repeat domain"/>
    <property type="match status" value="1"/>
</dbReference>
<dbReference type="RefSeq" id="WP_103910436.1">
    <property type="nucleotide sequence ID" value="NZ_FNUZ01000003.1"/>
</dbReference>
<dbReference type="SMART" id="SM01043">
    <property type="entry name" value="BTAD"/>
    <property type="match status" value="1"/>
</dbReference>
<dbReference type="InterPro" id="IPR036388">
    <property type="entry name" value="WH-like_DNA-bd_sf"/>
</dbReference>
<dbReference type="Proteomes" id="UP000236752">
    <property type="component" value="Unassembled WGS sequence"/>
</dbReference>
<evidence type="ECO:0000259" key="4">
    <source>
        <dbReference type="PROSITE" id="PS51755"/>
    </source>
</evidence>
<dbReference type="GO" id="GO:0006355">
    <property type="term" value="P:regulation of DNA-templated transcription"/>
    <property type="evidence" value="ECO:0007669"/>
    <property type="project" value="InterPro"/>
</dbReference>